<evidence type="ECO:0000256" key="8">
    <source>
        <dbReference type="ARBA" id="ARBA00022932"/>
    </source>
</evidence>
<dbReference type="Pfam" id="PF02768">
    <property type="entry name" value="DNA_pol3_beta_3"/>
    <property type="match status" value="1"/>
</dbReference>
<dbReference type="PANTHER" id="PTHR30478:SF0">
    <property type="entry name" value="BETA SLIDING CLAMP"/>
    <property type="match status" value="1"/>
</dbReference>
<evidence type="ECO:0000256" key="11">
    <source>
        <dbReference type="ARBA" id="ARBA00033276"/>
    </source>
</evidence>
<feature type="domain" description="DNA polymerase III beta sliding clamp C-terminal" evidence="13">
    <location>
        <begin position="258"/>
        <end position="370"/>
    </location>
</feature>
<keyword evidence="5" id="KW-0808">Transferase</keyword>
<dbReference type="EMBL" id="BLLL01000011">
    <property type="protein sequence ID" value="GFH63256.1"/>
    <property type="molecule type" value="Genomic_DNA"/>
</dbReference>
<protein>
    <recommendedName>
        <fullName evidence="3">Beta sliding clamp</fullName>
    </recommendedName>
    <alternativeName>
        <fullName evidence="11">Beta-clamp processivity factor</fullName>
    </alternativeName>
    <alternativeName>
        <fullName evidence="10">DNA polymerase III beta sliding clamp subunit</fullName>
    </alternativeName>
</protein>
<dbReference type="GO" id="GO:0003677">
    <property type="term" value="F:DNA binding"/>
    <property type="evidence" value="ECO:0007669"/>
    <property type="project" value="UniProtKB-KW"/>
</dbReference>
<comment type="subcellular location">
    <subcellularLocation>
        <location evidence="1">Cytoplasm</location>
    </subcellularLocation>
</comment>
<evidence type="ECO:0000256" key="2">
    <source>
        <dbReference type="ARBA" id="ARBA00010752"/>
    </source>
</evidence>
<dbReference type="SMART" id="SM00480">
    <property type="entry name" value="POL3Bc"/>
    <property type="match status" value="1"/>
</dbReference>
<keyword evidence="6" id="KW-0548">Nucleotidyltransferase</keyword>
<evidence type="ECO:0000256" key="3">
    <source>
        <dbReference type="ARBA" id="ARBA00021035"/>
    </source>
</evidence>
<evidence type="ECO:0000256" key="7">
    <source>
        <dbReference type="ARBA" id="ARBA00022705"/>
    </source>
</evidence>
<dbReference type="Proteomes" id="UP000505077">
    <property type="component" value="Unassembled WGS sequence"/>
</dbReference>
<dbReference type="InterPro" id="IPR022634">
    <property type="entry name" value="DNA_polIII_beta_N"/>
</dbReference>
<accession>A0A6L2R6T0</accession>
<evidence type="ECO:0000259" key="13">
    <source>
        <dbReference type="Pfam" id="PF02768"/>
    </source>
</evidence>
<evidence type="ECO:0000256" key="10">
    <source>
        <dbReference type="ARBA" id="ARBA00030988"/>
    </source>
</evidence>
<dbReference type="GO" id="GO:0008408">
    <property type="term" value="F:3'-5' exonuclease activity"/>
    <property type="evidence" value="ECO:0007669"/>
    <property type="project" value="InterPro"/>
</dbReference>
<evidence type="ECO:0000256" key="4">
    <source>
        <dbReference type="ARBA" id="ARBA00022490"/>
    </source>
</evidence>
<evidence type="ECO:0000256" key="5">
    <source>
        <dbReference type="ARBA" id="ARBA00022679"/>
    </source>
</evidence>
<dbReference type="PANTHER" id="PTHR30478">
    <property type="entry name" value="DNA POLYMERASE III SUBUNIT BETA"/>
    <property type="match status" value="1"/>
</dbReference>
<dbReference type="GO" id="GO:0005737">
    <property type="term" value="C:cytoplasm"/>
    <property type="evidence" value="ECO:0007669"/>
    <property type="project" value="UniProtKB-SubCell"/>
</dbReference>
<dbReference type="InterPro" id="IPR001001">
    <property type="entry name" value="DNA_polIII_beta"/>
</dbReference>
<name>A0A6L2R6T0_9BACT</name>
<keyword evidence="4" id="KW-0963">Cytoplasm</keyword>
<organism evidence="14 15">
    <name type="scientific">Candidatus Desulfovibrio kirbyi</name>
    <dbReference type="NCBI Taxonomy" id="2696086"/>
    <lineage>
        <taxon>Bacteria</taxon>
        <taxon>Pseudomonadati</taxon>
        <taxon>Thermodesulfobacteriota</taxon>
        <taxon>Desulfovibrionia</taxon>
        <taxon>Desulfovibrionales</taxon>
        <taxon>Desulfovibrionaceae</taxon>
        <taxon>Desulfovibrio</taxon>
    </lineage>
</organism>
<dbReference type="SUPFAM" id="SSF55979">
    <property type="entry name" value="DNA clamp"/>
    <property type="match status" value="3"/>
</dbReference>
<evidence type="ECO:0000256" key="9">
    <source>
        <dbReference type="ARBA" id="ARBA00023125"/>
    </source>
</evidence>
<dbReference type="Pfam" id="PF00712">
    <property type="entry name" value="DNA_pol3_beta"/>
    <property type="match status" value="1"/>
</dbReference>
<dbReference type="InterPro" id="IPR022635">
    <property type="entry name" value="DNA_polIII_beta_C"/>
</dbReference>
<dbReference type="GO" id="GO:0006271">
    <property type="term" value="P:DNA strand elongation involved in DNA replication"/>
    <property type="evidence" value="ECO:0007669"/>
    <property type="project" value="TreeGrafter"/>
</dbReference>
<comment type="similarity">
    <text evidence="2">Belongs to the beta sliding clamp family.</text>
</comment>
<evidence type="ECO:0000256" key="6">
    <source>
        <dbReference type="ARBA" id="ARBA00022695"/>
    </source>
</evidence>
<dbReference type="Gene3D" id="3.70.10.10">
    <property type="match status" value="1"/>
</dbReference>
<dbReference type="GO" id="GO:0009360">
    <property type="term" value="C:DNA polymerase III complex"/>
    <property type="evidence" value="ECO:0007669"/>
    <property type="project" value="InterPro"/>
</dbReference>
<evidence type="ECO:0000313" key="15">
    <source>
        <dbReference type="Proteomes" id="UP000505077"/>
    </source>
</evidence>
<keyword evidence="9" id="KW-0238">DNA-binding</keyword>
<keyword evidence="7" id="KW-0235">DNA replication</keyword>
<proteinExistence type="inferred from homology"/>
<comment type="caution">
    <text evidence="14">The sequence shown here is derived from an EMBL/GenBank/DDBJ whole genome shotgun (WGS) entry which is preliminary data.</text>
</comment>
<evidence type="ECO:0000313" key="14">
    <source>
        <dbReference type="EMBL" id="GFH63256.1"/>
    </source>
</evidence>
<dbReference type="InterPro" id="IPR046938">
    <property type="entry name" value="DNA_clamp_sf"/>
</dbReference>
<evidence type="ECO:0000256" key="1">
    <source>
        <dbReference type="ARBA" id="ARBA00004496"/>
    </source>
</evidence>
<sequence>MKCSITKEAIIEGLQKAGSIVPSKTGAAYLRTLWLKAEQNSLYVMSTNAEIQFTGCYPTQIQQEGLLGVRGRAFVDLISKLSPGEVSLTLDPSSENLLIEQQRRKYKLPVSNAEWFQKFLEFPDDNAVVWSGDFFQELIEKIEFCISDDPGEAISCLCMKPVGNGRIDVCGLNTHQFAILSFINDDLAQRLSNDGILINKKYIQNIKKWLGSDEIEMSITEKFLFLRTLDGKEMLCVPRSTYTYPDYSVFLARLSGENVKNMTINRKDVIEALGRNLIFNTEVDRGTYMNFKNNEVCLSAQGQDIGSATENIEISYDGDISEIIFPTRNLFDILGHFISQNVEFVMTSADGPCGIRGHDDPEYTIIIMPIVINEETYYSEDND</sequence>
<dbReference type="Gene3D" id="3.10.150.10">
    <property type="entry name" value="DNA Polymerase III, subunit A, domain 2"/>
    <property type="match status" value="1"/>
</dbReference>
<dbReference type="GO" id="GO:0003887">
    <property type="term" value="F:DNA-directed DNA polymerase activity"/>
    <property type="evidence" value="ECO:0007669"/>
    <property type="project" value="UniProtKB-KW"/>
</dbReference>
<evidence type="ECO:0000259" key="12">
    <source>
        <dbReference type="Pfam" id="PF00712"/>
    </source>
</evidence>
<feature type="domain" description="DNA polymerase III beta sliding clamp N-terminal" evidence="12">
    <location>
        <begin position="1"/>
        <end position="116"/>
    </location>
</feature>
<dbReference type="AlphaFoldDB" id="A0A6L2R6T0"/>
<gene>
    <name evidence="14" type="primary">dnaN</name>
    <name evidence="14" type="ORF">ZNDK_1027</name>
</gene>
<keyword evidence="8" id="KW-0239">DNA-directed DNA polymerase</keyword>
<reference evidence="14 15" key="1">
    <citation type="journal article" date="2020" name="ISME J.">
        <title>Parallel Reductive Genome Evolution in Desulfovibrio Ectosymbionts Independently Acquired by Trichonympha Protists in the Termite Gut.</title>
        <authorList>
            <person name="Takeuchi M."/>
            <person name="Kuwahara H."/>
            <person name="Murakami T."/>
            <person name="Takahashi K."/>
            <person name="Kajitani R."/>
            <person name="Toyoda A."/>
            <person name="Itoh T."/>
            <person name="Ohkuma M."/>
            <person name="Hongoh Y."/>
        </authorList>
    </citation>
    <scope>NUCLEOTIDE SEQUENCE [LARGE SCALE GENOMIC DNA]</scope>
    <source>
        <strain evidence="14">ZnDsv-02</strain>
    </source>
</reference>